<feature type="compositionally biased region" description="Polar residues" evidence="1">
    <location>
        <begin position="1"/>
        <end position="11"/>
    </location>
</feature>
<reference evidence="2" key="1">
    <citation type="submission" date="2020-05" db="EMBL/GenBank/DDBJ databases">
        <title>Phylogenomic resolution of chytrid fungi.</title>
        <authorList>
            <person name="Stajich J.E."/>
            <person name="Amses K."/>
            <person name="Simmons R."/>
            <person name="Seto K."/>
            <person name="Myers J."/>
            <person name="Bonds A."/>
            <person name="Quandt C.A."/>
            <person name="Barry K."/>
            <person name="Liu P."/>
            <person name="Grigoriev I."/>
            <person name="Longcore J.E."/>
            <person name="James T.Y."/>
        </authorList>
    </citation>
    <scope>NUCLEOTIDE SEQUENCE</scope>
    <source>
        <strain evidence="2">JEL0379</strain>
    </source>
</reference>
<proteinExistence type="predicted"/>
<feature type="region of interest" description="Disordered" evidence="1">
    <location>
        <begin position="95"/>
        <end position="125"/>
    </location>
</feature>
<evidence type="ECO:0000256" key="1">
    <source>
        <dbReference type="SAM" id="MobiDB-lite"/>
    </source>
</evidence>
<feature type="compositionally biased region" description="Polar residues" evidence="1">
    <location>
        <begin position="330"/>
        <end position="341"/>
    </location>
</feature>
<keyword evidence="3" id="KW-1185">Reference proteome</keyword>
<comment type="caution">
    <text evidence="2">The sequence shown here is derived from an EMBL/GenBank/DDBJ whole genome shotgun (WGS) entry which is preliminary data.</text>
</comment>
<accession>A0AAD5XU04</accession>
<evidence type="ECO:0000313" key="3">
    <source>
        <dbReference type="Proteomes" id="UP001212152"/>
    </source>
</evidence>
<evidence type="ECO:0000313" key="2">
    <source>
        <dbReference type="EMBL" id="KAJ3181414.1"/>
    </source>
</evidence>
<feature type="region of interest" description="Disordered" evidence="1">
    <location>
        <begin position="399"/>
        <end position="424"/>
    </location>
</feature>
<feature type="region of interest" description="Disordered" evidence="1">
    <location>
        <begin position="1"/>
        <end position="34"/>
    </location>
</feature>
<protein>
    <submittedName>
        <fullName evidence="2">Uncharacterized protein</fullName>
    </submittedName>
</protein>
<feature type="region of interest" description="Disordered" evidence="1">
    <location>
        <begin position="324"/>
        <end position="351"/>
    </location>
</feature>
<name>A0AAD5XU04_9FUNG</name>
<dbReference type="EMBL" id="JADGJQ010000012">
    <property type="protein sequence ID" value="KAJ3181414.1"/>
    <property type="molecule type" value="Genomic_DNA"/>
</dbReference>
<feature type="compositionally biased region" description="Low complexity" evidence="1">
    <location>
        <begin position="99"/>
        <end position="112"/>
    </location>
</feature>
<gene>
    <name evidence="2" type="ORF">HDU87_001020</name>
</gene>
<organism evidence="2 3">
    <name type="scientific">Geranomyces variabilis</name>
    <dbReference type="NCBI Taxonomy" id="109894"/>
    <lineage>
        <taxon>Eukaryota</taxon>
        <taxon>Fungi</taxon>
        <taxon>Fungi incertae sedis</taxon>
        <taxon>Chytridiomycota</taxon>
        <taxon>Chytridiomycota incertae sedis</taxon>
        <taxon>Chytridiomycetes</taxon>
        <taxon>Spizellomycetales</taxon>
        <taxon>Powellomycetaceae</taxon>
        <taxon>Geranomyces</taxon>
    </lineage>
</organism>
<sequence>MLSDSVTSSRAGTPMPSVAAVPRRSARYRPDADVLSQCESVATDATEASNASRWSSKSLRFKLRRAGSIRSTSTTQSTHERITALIRHLARSLHVQRKAASPSGASSPFPYATAGGTPQAEHHTPQSRLDDFSVRLGSSAARYGGSNVNAAGVGGSPMRPAGPRRLESEDAAAVWADVMKTAHATKGGAEKAAFHHVLRERDQAVQECRRLKSLRGGKQSISSGQPAVASVRDIHKRLAQSVSELQQVTGRKEVEAGGLTTDLKRIAGELAALTRELEQSLARSSPLPGLAKSAEPSTRIVSVAGPVVPPSPCSQQQLLQTSLSRQSSVHTLSNPFQSNRIPTPATKENETTRAVAAAAELEKKEEGDRDEVHALETAHVKVNEAEIVVSLIGDMHGEPAAASPSAMCSEATPESDKPNHVESQPSTITLVTSASKVDVILAAESAEDMAQLKDGFTPSPPPMTEAWTDSTALSADNLATSSETGGLQPPTTASDLEVIDFADEMNGRINEMFASVAAPVSVPRPPPRKRTIKRTVGAREPSFDLKAVDVTDESDKAAIEAA</sequence>
<dbReference type="AlphaFoldDB" id="A0AAD5XU04"/>
<dbReference type="Proteomes" id="UP001212152">
    <property type="component" value="Unassembled WGS sequence"/>
</dbReference>